<name>K9W492_9CYAN</name>
<evidence type="ECO:0000259" key="6">
    <source>
        <dbReference type="Pfam" id="PF01094"/>
    </source>
</evidence>
<dbReference type="EMBL" id="CP003620">
    <property type="protein sequence ID" value="AFZ14552.1"/>
    <property type="molecule type" value="Genomic_DNA"/>
</dbReference>
<dbReference type="OrthoDB" id="7337537at2"/>
<dbReference type="InterPro" id="IPR001828">
    <property type="entry name" value="ANF_lig-bd_rcpt"/>
</dbReference>
<proteinExistence type="predicted"/>
<dbReference type="KEGG" id="cep:Cri9333_3740"/>
<comment type="subcellular location">
    <subcellularLocation>
        <location evidence="1">Membrane</location>
    </subcellularLocation>
</comment>
<protein>
    <submittedName>
        <fullName evidence="7">Neutral amino acid-binding protein</fullName>
    </submittedName>
</protein>
<dbReference type="eggNOG" id="COG0683">
    <property type="taxonomic scope" value="Bacteria"/>
</dbReference>
<dbReference type="PANTHER" id="PTHR30483">
    <property type="entry name" value="LEUCINE-SPECIFIC-BINDING PROTEIN"/>
    <property type="match status" value="1"/>
</dbReference>
<dbReference type="PANTHER" id="PTHR30483:SF6">
    <property type="entry name" value="PERIPLASMIC BINDING PROTEIN OF ABC TRANSPORTER FOR NATURAL AMINO ACIDS"/>
    <property type="match status" value="1"/>
</dbReference>
<evidence type="ECO:0000256" key="1">
    <source>
        <dbReference type="ARBA" id="ARBA00004370"/>
    </source>
</evidence>
<dbReference type="Proteomes" id="UP000010472">
    <property type="component" value="Chromosome"/>
</dbReference>
<accession>K9W492</accession>
<dbReference type="PATRIC" id="fig|1173022.3.peg.4020"/>
<feature type="compositionally biased region" description="Polar residues" evidence="5">
    <location>
        <begin position="48"/>
        <end position="60"/>
    </location>
</feature>
<keyword evidence="4" id="KW-0472">Membrane</keyword>
<dbReference type="AlphaFoldDB" id="K9W492"/>
<feature type="region of interest" description="Disordered" evidence="5">
    <location>
        <begin position="40"/>
        <end position="60"/>
    </location>
</feature>
<organism evidence="7 8">
    <name type="scientific">Crinalium epipsammum PCC 9333</name>
    <dbReference type="NCBI Taxonomy" id="1173022"/>
    <lineage>
        <taxon>Bacteria</taxon>
        <taxon>Bacillati</taxon>
        <taxon>Cyanobacteriota</taxon>
        <taxon>Cyanophyceae</taxon>
        <taxon>Gomontiellales</taxon>
        <taxon>Gomontiellaceae</taxon>
        <taxon>Crinalium</taxon>
    </lineage>
</organism>
<sequence length="449" mass="46688">MSKLVSVGNIKLNWAMSRTGYAYALTLAISTGLLTTACENPPDGTQGGNQTSPSASNTSNAKGLKIGSILPATGDVAAIGQPLPDAIRLAVDTVNKCGGVNGEQVTYIAEDDQSDPNAGAAAMTKLSEVDKVAGVVGSFASSVSTAGAEVATRNKVMMISPGSTSPVFTQRAKEGKYNGFWARTAPPDTYQAQALAKLASDKGFKNVSTIAINNDYGVGFEKEFVQAFKKSGGTLVNEQKPTRYDPKAATFESEAAAAFSGKPQAVAALIYPETGSLLLKAAYQQGLSEGVQILLPDGAYAPNFPDQVGKSSDGKYIIAGALGTVPGANGPSLQTFNTLWKEKTNKPITAYIAHTWDATALLMLAAQAAKANTGEGIKSKVREISNAPGEEVSDLCKAMDLVRQGKDINYQGASSNVDIDENGDVVGSYDVWTVQPDGKLAVVGKVSPK</sequence>
<evidence type="ECO:0000256" key="5">
    <source>
        <dbReference type="SAM" id="MobiDB-lite"/>
    </source>
</evidence>
<dbReference type="InterPro" id="IPR051010">
    <property type="entry name" value="BCAA_transport"/>
</dbReference>
<dbReference type="SUPFAM" id="SSF53822">
    <property type="entry name" value="Periplasmic binding protein-like I"/>
    <property type="match status" value="1"/>
</dbReference>
<dbReference type="CDD" id="cd06346">
    <property type="entry name" value="PBP1_ABC_ligand_binding-like"/>
    <property type="match status" value="1"/>
</dbReference>
<keyword evidence="2" id="KW-0812">Transmembrane</keyword>
<evidence type="ECO:0000313" key="7">
    <source>
        <dbReference type="EMBL" id="AFZ14552.1"/>
    </source>
</evidence>
<keyword evidence="8" id="KW-1185">Reference proteome</keyword>
<evidence type="ECO:0000256" key="2">
    <source>
        <dbReference type="ARBA" id="ARBA00022692"/>
    </source>
</evidence>
<dbReference type="STRING" id="1173022.Cri9333_3740"/>
<dbReference type="GO" id="GO:0016020">
    <property type="term" value="C:membrane"/>
    <property type="evidence" value="ECO:0007669"/>
    <property type="project" value="UniProtKB-SubCell"/>
</dbReference>
<keyword evidence="3" id="KW-1133">Transmembrane helix</keyword>
<evidence type="ECO:0000256" key="4">
    <source>
        <dbReference type="ARBA" id="ARBA00023136"/>
    </source>
</evidence>
<dbReference type="Pfam" id="PF01094">
    <property type="entry name" value="ANF_receptor"/>
    <property type="match status" value="1"/>
</dbReference>
<gene>
    <name evidence="7" type="ORF">Cri9333_3740</name>
</gene>
<evidence type="ECO:0000313" key="8">
    <source>
        <dbReference type="Proteomes" id="UP000010472"/>
    </source>
</evidence>
<reference evidence="7 8" key="1">
    <citation type="submission" date="2012-06" db="EMBL/GenBank/DDBJ databases">
        <title>Finished chromosome of genome of Crinalium epipsammum PCC 9333.</title>
        <authorList>
            <consortium name="US DOE Joint Genome Institute"/>
            <person name="Gugger M."/>
            <person name="Coursin T."/>
            <person name="Rippka R."/>
            <person name="Tandeau De Marsac N."/>
            <person name="Huntemann M."/>
            <person name="Wei C.-L."/>
            <person name="Han J."/>
            <person name="Detter J.C."/>
            <person name="Han C."/>
            <person name="Tapia R."/>
            <person name="Davenport K."/>
            <person name="Daligault H."/>
            <person name="Erkkila T."/>
            <person name="Gu W."/>
            <person name="Munk A.C.C."/>
            <person name="Teshima H."/>
            <person name="Xu Y."/>
            <person name="Chain P."/>
            <person name="Chen A."/>
            <person name="Krypides N."/>
            <person name="Mavromatis K."/>
            <person name="Markowitz V."/>
            <person name="Szeto E."/>
            <person name="Ivanova N."/>
            <person name="Mikhailova N."/>
            <person name="Ovchinnikova G."/>
            <person name="Pagani I."/>
            <person name="Pati A."/>
            <person name="Goodwin L."/>
            <person name="Peters L."/>
            <person name="Pitluck S."/>
            <person name="Woyke T."/>
            <person name="Kerfeld C."/>
        </authorList>
    </citation>
    <scope>NUCLEOTIDE SEQUENCE [LARGE SCALE GENOMIC DNA]</scope>
    <source>
        <strain evidence="7 8">PCC 9333</strain>
    </source>
</reference>
<dbReference type="Gene3D" id="3.40.50.2300">
    <property type="match status" value="2"/>
</dbReference>
<dbReference type="InterPro" id="IPR028082">
    <property type="entry name" value="Peripla_BP_I"/>
</dbReference>
<feature type="domain" description="Receptor ligand binding region" evidence="6">
    <location>
        <begin position="85"/>
        <end position="436"/>
    </location>
</feature>
<evidence type="ECO:0000256" key="3">
    <source>
        <dbReference type="ARBA" id="ARBA00022989"/>
    </source>
</evidence>
<dbReference type="HOGENOM" id="CLU_027128_5_0_3"/>